<evidence type="ECO:0000259" key="1">
    <source>
        <dbReference type="Pfam" id="PF13609"/>
    </source>
</evidence>
<organism evidence="2 3">
    <name type="scientific">Magnetospirillum aberrantis SpK</name>
    <dbReference type="NCBI Taxonomy" id="908842"/>
    <lineage>
        <taxon>Bacteria</taxon>
        <taxon>Pseudomonadati</taxon>
        <taxon>Pseudomonadota</taxon>
        <taxon>Alphaproteobacteria</taxon>
        <taxon>Rhodospirillales</taxon>
        <taxon>Rhodospirillaceae</taxon>
        <taxon>Magnetospirillum</taxon>
    </lineage>
</organism>
<evidence type="ECO:0000313" key="2">
    <source>
        <dbReference type="EMBL" id="NFV78876.1"/>
    </source>
</evidence>
<protein>
    <submittedName>
        <fullName evidence="2">Porin</fullName>
    </submittedName>
</protein>
<accession>A0A7C9QT93</accession>
<dbReference type="AlphaFoldDB" id="A0A7C9QT93"/>
<dbReference type="InterPro" id="IPR033900">
    <property type="entry name" value="Gram_neg_porin_domain"/>
</dbReference>
<dbReference type="GO" id="GO:0015288">
    <property type="term" value="F:porin activity"/>
    <property type="evidence" value="ECO:0007669"/>
    <property type="project" value="InterPro"/>
</dbReference>
<reference evidence="2 3" key="1">
    <citation type="submission" date="2020-02" db="EMBL/GenBank/DDBJ databases">
        <authorList>
            <person name="Dziuba M."/>
            <person name="Kuznetsov B."/>
            <person name="Mardanov A."/>
            <person name="Ravin N."/>
            <person name="Grouzdev D."/>
        </authorList>
    </citation>
    <scope>NUCLEOTIDE SEQUENCE [LARGE SCALE GENOMIC DNA]</scope>
    <source>
        <strain evidence="2 3">SpK</strain>
    </source>
</reference>
<sequence>MQKLAATAAIGLATLAQGISSAAAEPVRLRIGGYAKWWVSGGTNDAGYLAASGSDVNSMDVKGDAEIHILGTGRLDNGLILGFKSELEAGGDTSQSSDPIDKSFVWIEGGFGKIEAGTDYNAASLLHVAAPEAAGLWNGPPVGLMANTNVARPAAVSTMYSGNQTELDHDDNADKVLYFTPSFAGLAAALSYTPSALAEDRREPTRASEVYALGLGWNGTVGPVTVAASSGLLTGSLASAAGGSTVRAFSAGLQLSYDGVTIGGSMGDDHHDYGPGARIATDDSGRSWDMGIMVERGPWALSLDYYHSSVRGEVINPADDRIDVWQISGKYVLGEGVALMAAFGHVAYDDEGPDTDHAAHNDGTSLMTGLGLWF</sequence>
<evidence type="ECO:0000313" key="3">
    <source>
        <dbReference type="Proteomes" id="UP000480684"/>
    </source>
</evidence>
<keyword evidence="3" id="KW-1185">Reference proteome</keyword>
<dbReference type="Gene3D" id="2.40.160.10">
    <property type="entry name" value="Porin"/>
    <property type="match status" value="1"/>
</dbReference>
<name>A0A7C9QT93_9PROT</name>
<dbReference type="GO" id="GO:0016020">
    <property type="term" value="C:membrane"/>
    <property type="evidence" value="ECO:0007669"/>
    <property type="project" value="InterPro"/>
</dbReference>
<gene>
    <name evidence="2" type="ORF">G4223_01935</name>
</gene>
<dbReference type="SUPFAM" id="SSF56935">
    <property type="entry name" value="Porins"/>
    <property type="match status" value="1"/>
</dbReference>
<dbReference type="EMBL" id="JAAIYP010000007">
    <property type="protein sequence ID" value="NFV78876.1"/>
    <property type="molecule type" value="Genomic_DNA"/>
</dbReference>
<dbReference type="Proteomes" id="UP000480684">
    <property type="component" value="Unassembled WGS sequence"/>
</dbReference>
<dbReference type="InterPro" id="IPR023614">
    <property type="entry name" value="Porin_dom_sf"/>
</dbReference>
<comment type="caution">
    <text evidence="2">The sequence shown here is derived from an EMBL/GenBank/DDBJ whole genome shotgun (WGS) entry which is preliminary data.</text>
</comment>
<dbReference type="RefSeq" id="WP_163674254.1">
    <property type="nucleotide sequence ID" value="NZ_JAAIYP010000007.1"/>
</dbReference>
<proteinExistence type="predicted"/>
<feature type="domain" description="Porin" evidence="1">
    <location>
        <begin position="11"/>
        <end position="350"/>
    </location>
</feature>
<dbReference type="Pfam" id="PF13609">
    <property type="entry name" value="Porin_4"/>
    <property type="match status" value="1"/>
</dbReference>